<dbReference type="AlphaFoldDB" id="A0AA37I4I9"/>
<reference evidence="1" key="1">
    <citation type="submission" date="2021-08" db="EMBL/GenBank/DDBJ databases">
        <title>Prevotella lacticifex sp. nov., isolated from rumen of cow.</title>
        <authorList>
            <person name="Shinkai T."/>
            <person name="Ikeyama N."/>
            <person name="Kumagai M."/>
            <person name="Ohmori H."/>
            <person name="Sakamoto M."/>
            <person name="Ohkuma M."/>
            <person name="Mitsumori M."/>
        </authorList>
    </citation>
    <scope>NUCLEOTIDE SEQUENCE</scope>
    <source>
        <strain evidence="1">DSM 11371</strain>
    </source>
</reference>
<name>A0AA37I4I9_SEGBR</name>
<sequence length="116" mass="13562">MPDADYWKYVATRDECAKHLFKGKAERFAYAQAKAFRFIDLDKTDKETVKNNWESLKIQNVCKAHYLVSGCNTIPSEKSTINQKSIFEAQKDKYVNTDEMVSILNSFPIFLYDYLK</sequence>
<protein>
    <submittedName>
        <fullName evidence="1">Uncharacterized protein</fullName>
    </submittedName>
</protein>
<proteinExistence type="predicted"/>
<gene>
    <name evidence="1" type="ORF">PRRU23_27010</name>
</gene>
<comment type="caution">
    <text evidence="1">The sequence shown here is derived from an EMBL/GenBank/DDBJ whole genome shotgun (WGS) entry which is preliminary data.</text>
</comment>
<evidence type="ECO:0000313" key="1">
    <source>
        <dbReference type="EMBL" id="GJG29001.1"/>
    </source>
</evidence>
<dbReference type="EMBL" id="BPTR01000001">
    <property type="protein sequence ID" value="GJG29001.1"/>
    <property type="molecule type" value="Genomic_DNA"/>
</dbReference>
<organism evidence="1 2">
    <name type="scientific">Segatella bryantii</name>
    <name type="common">Prevotella bryantii</name>
    <dbReference type="NCBI Taxonomy" id="77095"/>
    <lineage>
        <taxon>Bacteria</taxon>
        <taxon>Pseudomonadati</taxon>
        <taxon>Bacteroidota</taxon>
        <taxon>Bacteroidia</taxon>
        <taxon>Bacteroidales</taxon>
        <taxon>Prevotellaceae</taxon>
        <taxon>Segatella</taxon>
    </lineage>
</organism>
<evidence type="ECO:0000313" key="2">
    <source>
        <dbReference type="Proteomes" id="UP000887043"/>
    </source>
</evidence>
<accession>A0AA37I4I9</accession>
<dbReference type="Proteomes" id="UP000887043">
    <property type="component" value="Unassembled WGS sequence"/>
</dbReference>